<feature type="compositionally biased region" description="Basic and acidic residues" evidence="1">
    <location>
        <begin position="73"/>
        <end position="91"/>
    </location>
</feature>
<keyword evidence="3" id="KW-1185">Reference proteome</keyword>
<gene>
    <name evidence="2" type="ORF">BPAE_0001g00990</name>
</gene>
<evidence type="ECO:0000256" key="1">
    <source>
        <dbReference type="SAM" id="MobiDB-lite"/>
    </source>
</evidence>
<evidence type="ECO:0000313" key="2">
    <source>
        <dbReference type="EMBL" id="TGO31204.1"/>
    </source>
</evidence>
<feature type="region of interest" description="Disordered" evidence="1">
    <location>
        <begin position="1"/>
        <end position="110"/>
    </location>
</feature>
<proteinExistence type="predicted"/>
<dbReference type="Proteomes" id="UP000297910">
    <property type="component" value="Unassembled WGS sequence"/>
</dbReference>
<dbReference type="AlphaFoldDB" id="A0A4Z1G2I0"/>
<evidence type="ECO:0000313" key="3">
    <source>
        <dbReference type="Proteomes" id="UP000297910"/>
    </source>
</evidence>
<comment type="caution">
    <text evidence="2">The sequence shown here is derived from an EMBL/GenBank/DDBJ whole genome shotgun (WGS) entry which is preliminary data.</text>
</comment>
<feature type="compositionally biased region" description="Polar residues" evidence="1">
    <location>
        <begin position="32"/>
        <end position="49"/>
    </location>
</feature>
<feature type="compositionally biased region" description="Basic and acidic residues" evidence="1">
    <location>
        <begin position="51"/>
        <end position="61"/>
    </location>
</feature>
<protein>
    <submittedName>
        <fullName evidence="2">Uncharacterized protein</fullName>
    </submittedName>
</protein>
<dbReference type="EMBL" id="PQXI01000001">
    <property type="protein sequence ID" value="TGO31204.1"/>
    <property type="molecule type" value="Genomic_DNA"/>
</dbReference>
<name>A0A4Z1G2I0_9HELO</name>
<reference evidence="2 3" key="1">
    <citation type="submission" date="2017-12" db="EMBL/GenBank/DDBJ databases">
        <title>Comparative genomics of Botrytis spp.</title>
        <authorList>
            <person name="Valero-Jimenez C.A."/>
            <person name="Tapia P."/>
            <person name="Veloso J."/>
            <person name="Silva-Moreno E."/>
            <person name="Staats M."/>
            <person name="Valdes J.H."/>
            <person name="Van Kan J.A.L."/>
        </authorList>
    </citation>
    <scope>NUCLEOTIDE SEQUENCE [LARGE SCALE GENOMIC DNA]</scope>
    <source>
        <strain evidence="2 3">Bp0003</strain>
    </source>
</reference>
<organism evidence="2 3">
    <name type="scientific">Botrytis paeoniae</name>
    <dbReference type="NCBI Taxonomy" id="278948"/>
    <lineage>
        <taxon>Eukaryota</taxon>
        <taxon>Fungi</taxon>
        <taxon>Dikarya</taxon>
        <taxon>Ascomycota</taxon>
        <taxon>Pezizomycotina</taxon>
        <taxon>Leotiomycetes</taxon>
        <taxon>Helotiales</taxon>
        <taxon>Sclerotiniaceae</taxon>
        <taxon>Botrytis</taxon>
    </lineage>
</organism>
<accession>A0A4Z1G2I0</accession>
<sequence>MSTLRSRQNKRNERHATEQAELDSKINGGGNQRSSYTPSRHSNSDSSGKNWDIHDKVRREAAQLNPSNSRDNTGTERHLYDRHVRSQEGKIHKTSGTKDQTDLSQSKRKK</sequence>
<feature type="compositionally biased region" description="Basic and acidic residues" evidence="1">
    <location>
        <begin position="10"/>
        <end position="24"/>
    </location>
</feature>